<proteinExistence type="predicted"/>
<dbReference type="RefSeq" id="WP_149544147.1">
    <property type="nucleotide sequence ID" value="NZ_VTPS01000001.1"/>
</dbReference>
<dbReference type="Proteomes" id="UP000322976">
    <property type="component" value="Unassembled WGS sequence"/>
</dbReference>
<gene>
    <name evidence="1" type="ORF">FWJ32_01210</name>
</gene>
<protein>
    <recommendedName>
        <fullName evidence="3">Baseplate protein J-like domain-containing protein</fullName>
    </recommendedName>
</protein>
<organism evidence="1 2">
    <name type="scientific">Calorimonas adulescens</name>
    <dbReference type="NCBI Taxonomy" id="2606906"/>
    <lineage>
        <taxon>Bacteria</taxon>
        <taxon>Bacillati</taxon>
        <taxon>Bacillota</taxon>
        <taxon>Clostridia</taxon>
        <taxon>Thermoanaerobacterales</taxon>
        <taxon>Thermoanaerobacteraceae</taxon>
        <taxon>Calorimonas</taxon>
    </lineage>
</organism>
<reference evidence="1 2" key="1">
    <citation type="submission" date="2019-08" db="EMBL/GenBank/DDBJ databases">
        <title>Calorimonas adulescens gen. nov., sp. nov., an anaerobic thermophilic bacterium from Sakhalin hot spring.</title>
        <authorList>
            <person name="Khomyakova M.A."/>
            <person name="Merkel A.Y."/>
            <person name="Novikov A."/>
            <person name="Bonch-Osmolovskaya E.A."/>
            <person name="Slobodkin A.I."/>
        </authorList>
    </citation>
    <scope>NUCLEOTIDE SEQUENCE [LARGE SCALE GENOMIC DNA]</scope>
    <source>
        <strain evidence="1 2">A05MB</strain>
    </source>
</reference>
<evidence type="ECO:0008006" key="3">
    <source>
        <dbReference type="Google" id="ProtNLM"/>
    </source>
</evidence>
<accession>A0A5D8QH11</accession>
<comment type="caution">
    <text evidence="1">The sequence shown here is derived from an EMBL/GenBank/DDBJ whole genome shotgun (WGS) entry which is preliminary data.</text>
</comment>
<sequence>MPDYGVTPDGFVLKRLDTIMSEIYEELKEGWGFDPTVNPQSLLNVFVTSFADKIATLWEVGQDVYYSQYPSTAEGINLDNAMQFGGSKRARATKTSYTILCEGDDETPIPTTCMIASDTLPVVNFLCAQESSVITRRAFNKVSIRVLQVQASSTYTIAIDGTIYTYTSGTNPTESSILEGLAQAITDPLFTATVQNGVLMLEDTNKLRSSSLILSENLTTKSVYSLISFLSEEYGKFVLPEGSINKIVTGPIGFRSCRNVGYAVYGRLAETDVEARQSYIQKIALRSNTMLDSIVGAILENVEGVESAKGYENDGDTVDEEGRPPHSIEIVVDGGDSTEIAAQILAKKAGGIGTFGSEEVIVTGVSGEPITIRFNRPQYVYVWLKVTLTMNSAQPMPPNYAELTRNSILSDVKSLKAGESIFTQRFYAGIYTNVSGVGYVKIQAFATTDAEETPTAYDLENVDITSRQKAVIDKDRIEVVLNGTP</sequence>
<dbReference type="AlphaFoldDB" id="A0A5D8QH11"/>
<evidence type="ECO:0000313" key="1">
    <source>
        <dbReference type="EMBL" id="TZE83529.1"/>
    </source>
</evidence>
<dbReference type="EMBL" id="VTPS01000001">
    <property type="protein sequence ID" value="TZE83529.1"/>
    <property type="molecule type" value="Genomic_DNA"/>
</dbReference>
<keyword evidence="2" id="KW-1185">Reference proteome</keyword>
<evidence type="ECO:0000313" key="2">
    <source>
        <dbReference type="Proteomes" id="UP000322976"/>
    </source>
</evidence>
<name>A0A5D8QH11_9THEO</name>